<accession>A0ACB7GGN3</accession>
<comment type="caution">
    <text evidence="1">The sequence shown here is derived from an EMBL/GenBank/DDBJ whole genome shotgun (WGS) entry which is preliminary data.</text>
</comment>
<gene>
    <name evidence="1" type="ORF">MANES_14G146816v8</name>
</gene>
<dbReference type="EMBL" id="CM004400">
    <property type="protein sequence ID" value="KAG8639484.1"/>
    <property type="molecule type" value="Genomic_DNA"/>
</dbReference>
<organism evidence="1 2">
    <name type="scientific">Manihot esculenta</name>
    <name type="common">Cassava</name>
    <name type="synonym">Jatropha manihot</name>
    <dbReference type="NCBI Taxonomy" id="3983"/>
    <lineage>
        <taxon>Eukaryota</taxon>
        <taxon>Viridiplantae</taxon>
        <taxon>Streptophyta</taxon>
        <taxon>Embryophyta</taxon>
        <taxon>Tracheophyta</taxon>
        <taxon>Spermatophyta</taxon>
        <taxon>Magnoliopsida</taxon>
        <taxon>eudicotyledons</taxon>
        <taxon>Gunneridae</taxon>
        <taxon>Pentapetalae</taxon>
        <taxon>rosids</taxon>
        <taxon>fabids</taxon>
        <taxon>Malpighiales</taxon>
        <taxon>Euphorbiaceae</taxon>
        <taxon>Crotonoideae</taxon>
        <taxon>Manihoteae</taxon>
        <taxon>Manihot</taxon>
    </lineage>
</organism>
<evidence type="ECO:0000313" key="2">
    <source>
        <dbReference type="Proteomes" id="UP000091857"/>
    </source>
</evidence>
<dbReference type="Proteomes" id="UP000091857">
    <property type="component" value="Chromosome 14"/>
</dbReference>
<reference evidence="2" key="1">
    <citation type="journal article" date="2016" name="Nat. Biotechnol.">
        <title>Sequencing wild and cultivated cassava and related species reveals extensive interspecific hybridization and genetic diversity.</title>
        <authorList>
            <person name="Bredeson J.V."/>
            <person name="Lyons J.B."/>
            <person name="Prochnik S.E."/>
            <person name="Wu G.A."/>
            <person name="Ha C.M."/>
            <person name="Edsinger-Gonzales E."/>
            <person name="Grimwood J."/>
            <person name="Schmutz J."/>
            <person name="Rabbi I.Y."/>
            <person name="Egesi C."/>
            <person name="Nauluvula P."/>
            <person name="Lebot V."/>
            <person name="Ndunguru J."/>
            <person name="Mkamilo G."/>
            <person name="Bart R.S."/>
            <person name="Setter T.L."/>
            <person name="Gleadow R.M."/>
            <person name="Kulakow P."/>
            <person name="Ferguson M.E."/>
            <person name="Rounsley S."/>
            <person name="Rokhsar D.S."/>
        </authorList>
    </citation>
    <scope>NUCLEOTIDE SEQUENCE [LARGE SCALE GENOMIC DNA]</scope>
    <source>
        <strain evidence="2">cv. AM560-2</strain>
    </source>
</reference>
<protein>
    <submittedName>
        <fullName evidence="1">Uncharacterized protein</fullName>
    </submittedName>
</protein>
<sequence length="701" mass="80570">MATLNSQEGQSVVRPPFFDRNDFLYRKNRIYYFLKLKGVDLWDIVENGPFFPTRVIVGNQEQKSKSEWSELEKRRVALNDKAIHILFCALSRSEYNKVCMKSTAKKIWDALVVTHEGTNQVKENKMESLIYQYELFKMKSDGTISQMYDRFIEIIGGMKSLGKTFTNEELVKKILRCLPKEWLPKVTSLKDAKDLSKVQLDELLGNLIDYEMTLKREQVEEPSKVKNNIALRVASEDTSEEEEEIMDCPKLKKPNKKFKKKAFKATWDESSDTEEEEVGDEIANMCFMALEKSFDEVTTLDDTTLYDDVVEFSYDELVCALKLMNDELEKSHKKNKILKCELASLKRESKDKLDEILDSQRSSSIKYGLSYDKSTQANSSKTVFVKTTNLNEPKVSSSNGNIPKTSSSNMSIRNALIRKTPIRNAHVCLKSSKIENKWYLDSGYSRHMTGNSSHFISLEKKDGSGQVTFGDNDKGKIVGICKVGKENSPILDKVLLVDGLKYNLLSVSQLCDKGCRVIFEPKSCFVSRISDNKILFVGERVENIYLIDLQAMTNLDMKCFVSISNNSWIWHRRLSHASMDLLKNLSKYELVDGLPKIKYEKDKVCDAYRMGKQVKISFKSINKVITSRPLQLLHMDLFGPTRVASLGGMHYGFIIVDDYSRVLIRPLLNRTPYELWNGKKPRVSYFRVFSCKCFILNNKDN</sequence>
<keyword evidence="2" id="KW-1185">Reference proteome</keyword>
<evidence type="ECO:0000313" key="1">
    <source>
        <dbReference type="EMBL" id="KAG8639484.1"/>
    </source>
</evidence>
<name>A0ACB7GGN3_MANES</name>
<proteinExistence type="predicted"/>